<feature type="transmembrane region" description="Helical" evidence="2">
    <location>
        <begin position="43"/>
        <end position="65"/>
    </location>
</feature>
<dbReference type="AlphaFoldDB" id="A0AAV1JDQ3"/>
<keyword evidence="4" id="KW-1185">Reference proteome</keyword>
<keyword evidence="2" id="KW-1133">Transmembrane helix</keyword>
<sequence>MNQRYGFGTTGVKIRRETRCNESLIVYNGRSSVKHGFCGRTFLYGRGLIMCILWLCVLGITSVGASEFPERECCDPVYPPATATTSSPPVTHPVGKVAGEL</sequence>
<organism evidence="3 4">
    <name type="scientific">Leptosia nina</name>
    <dbReference type="NCBI Taxonomy" id="320188"/>
    <lineage>
        <taxon>Eukaryota</taxon>
        <taxon>Metazoa</taxon>
        <taxon>Ecdysozoa</taxon>
        <taxon>Arthropoda</taxon>
        <taxon>Hexapoda</taxon>
        <taxon>Insecta</taxon>
        <taxon>Pterygota</taxon>
        <taxon>Neoptera</taxon>
        <taxon>Endopterygota</taxon>
        <taxon>Lepidoptera</taxon>
        <taxon>Glossata</taxon>
        <taxon>Ditrysia</taxon>
        <taxon>Papilionoidea</taxon>
        <taxon>Pieridae</taxon>
        <taxon>Pierinae</taxon>
        <taxon>Leptosia</taxon>
    </lineage>
</organism>
<name>A0AAV1JDQ3_9NEOP</name>
<evidence type="ECO:0000256" key="2">
    <source>
        <dbReference type="SAM" id="Phobius"/>
    </source>
</evidence>
<comment type="caution">
    <text evidence="3">The sequence shown here is derived from an EMBL/GenBank/DDBJ whole genome shotgun (WGS) entry which is preliminary data.</text>
</comment>
<evidence type="ECO:0000313" key="3">
    <source>
        <dbReference type="EMBL" id="CAK1546726.1"/>
    </source>
</evidence>
<dbReference type="Proteomes" id="UP001497472">
    <property type="component" value="Unassembled WGS sequence"/>
</dbReference>
<feature type="region of interest" description="Disordered" evidence="1">
    <location>
        <begin position="80"/>
        <end position="101"/>
    </location>
</feature>
<dbReference type="EMBL" id="CAVLEF010000008">
    <property type="protein sequence ID" value="CAK1546726.1"/>
    <property type="molecule type" value="Genomic_DNA"/>
</dbReference>
<protein>
    <submittedName>
        <fullName evidence="3">Uncharacterized protein</fullName>
    </submittedName>
</protein>
<evidence type="ECO:0000256" key="1">
    <source>
        <dbReference type="SAM" id="MobiDB-lite"/>
    </source>
</evidence>
<accession>A0AAV1JDQ3</accession>
<evidence type="ECO:0000313" key="4">
    <source>
        <dbReference type="Proteomes" id="UP001497472"/>
    </source>
</evidence>
<keyword evidence="2" id="KW-0472">Membrane</keyword>
<keyword evidence="2" id="KW-0812">Transmembrane</keyword>
<feature type="compositionally biased region" description="Low complexity" evidence="1">
    <location>
        <begin position="80"/>
        <end position="94"/>
    </location>
</feature>
<gene>
    <name evidence="3" type="ORF">LNINA_LOCUS6259</name>
</gene>
<proteinExistence type="predicted"/>
<reference evidence="3 4" key="1">
    <citation type="submission" date="2023-11" db="EMBL/GenBank/DDBJ databases">
        <authorList>
            <person name="Okamura Y."/>
        </authorList>
    </citation>
    <scope>NUCLEOTIDE SEQUENCE [LARGE SCALE GENOMIC DNA]</scope>
</reference>